<feature type="non-terminal residue" evidence="1">
    <location>
        <position position="239"/>
    </location>
</feature>
<proteinExistence type="predicted"/>
<protein>
    <submittedName>
        <fullName evidence="1">9970_t:CDS:1</fullName>
    </submittedName>
</protein>
<sequence>MSGKVPYLKEKDKSIKQIMINIKLGLREYRMIGAPDKYVELYESCWNKNSSINEVSILVKLNYESSEFSEPSFNTSSKLDEVADIIEPEVSTARKLTAAIGEITIVKVPFKTFSELCREFDSWINLLSFTILIKEKIRVEDEAEQLKSDQDDLNKYMLEMGVNVKEIGTDKEEISLMVLKINAMNNKMEKLLDEQNKKSNKLEFTDYKETNEQRNDGRITRYLDIKNEAREFAFKNISD</sequence>
<dbReference type="Proteomes" id="UP000789375">
    <property type="component" value="Unassembled WGS sequence"/>
</dbReference>
<reference evidence="1" key="1">
    <citation type="submission" date="2021-06" db="EMBL/GenBank/DDBJ databases">
        <authorList>
            <person name="Kallberg Y."/>
            <person name="Tangrot J."/>
            <person name="Rosling A."/>
        </authorList>
    </citation>
    <scope>NUCLEOTIDE SEQUENCE</scope>
    <source>
        <strain evidence="1">87-6 pot B 2015</strain>
    </source>
</reference>
<organism evidence="1 2">
    <name type="scientific">Funneliformis mosseae</name>
    <name type="common">Endomycorrhizal fungus</name>
    <name type="synonym">Glomus mosseae</name>
    <dbReference type="NCBI Taxonomy" id="27381"/>
    <lineage>
        <taxon>Eukaryota</taxon>
        <taxon>Fungi</taxon>
        <taxon>Fungi incertae sedis</taxon>
        <taxon>Mucoromycota</taxon>
        <taxon>Glomeromycotina</taxon>
        <taxon>Glomeromycetes</taxon>
        <taxon>Glomerales</taxon>
        <taxon>Glomeraceae</taxon>
        <taxon>Funneliformis</taxon>
    </lineage>
</organism>
<dbReference type="AlphaFoldDB" id="A0A9N9EP09"/>
<evidence type="ECO:0000313" key="1">
    <source>
        <dbReference type="EMBL" id="CAG8688783.1"/>
    </source>
</evidence>
<gene>
    <name evidence="1" type="ORF">FMOSSE_LOCUS13235</name>
</gene>
<dbReference type="EMBL" id="CAJVPP010007478">
    <property type="protein sequence ID" value="CAG8688783.1"/>
    <property type="molecule type" value="Genomic_DNA"/>
</dbReference>
<accession>A0A9N9EP09</accession>
<evidence type="ECO:0000313" key="2">
    <source>
        <dbReference type="Proteomes" id="UP000789375"/>
    </source>
</evidence>
<comment type="caution">
    <text evidence="1">The sequence shown here is derived from an EMBL/GenBank/DDBJ whole genome shotgun (WGS) entry which is preliminary data.</text>
</comment>
<name>A0A9N9EP09_FUNMO</name>
<keyword evidence="2" id="KW-1185">Reference proteome</keyword>